<dbReference type="EMBL" id="JAXIOK010000016">
    <property type="protein sequence ID" value="KAK4752020.1"/>
    <property type="molecule type" value="Genomic_DNA"/>
</dbReference>
<sequence>MDFAEVGFFRDLNWTRDGDSNAHFILLHLNGKEVEDNREGKRWKVSLSIVEKRELATNKKEKLGSTSLENPSVLIEAREEKRRPDQSLQLQPLSLLLPL</sequence>
<reference evidence="1 2" key="1">
    <citation type="journal article" date="2023" name="Hortic Res">
        <title>Pangenome of water caltrop reveals structural variations and asymmetric subgenome divergence after allopolyploidization.</title>
        <authorList>
            <person name="Zhang X."/>
            <person name="Chen Y."/>
            <person name="Wang L."/>
            <person name="Yuan Y."/>
            <person name="Fang M."/>
            <person name="Shi L."/>
            <person name="Lu R."/>
            <person name="Comes H.P."/>
            <person name="Ma Y."/>
            <person name="Chen Y."/>
            <person name="Huang G."/>
            <person name="Zhou Y."/>
            <person name="Zheng Z."/>
            <person name="Qiu Y."/>
        </authorList>
    </citation>
    <scope>NUCLEOTIDE SEQUENCE [LARGE SCALE GENOMIC DNA]</scope>
    <source>
        <tissue evidence="1">Roots</tissue>
    </source>
</reference>
<name>A0AAN7JR71_9MYRT</name>
<dbReference type="Proteomes" id="UP001345219">
    <property type="component" value="Chromosome 16"/>
</dbReference>
<gene>
    <name evidence="1" type="ORF">SAY87_020818</name>
</gene>
<keyword evidence="2" id="KW-1185">Reference proteome</keyword>
<protein>
    <submittedName>
        <fullName evidence="1">Uncharacterized protein</fullName>
    </submittedName>
</protein>
<evidence type="ECO:0000313" key="1">
    <source>
        <dbReference type="EMBL" id="KAK4752020.1"/>
    </source>
</evidence>
<dbReference type="AlphaFoldDB" id="A0AAN7JR71"/>
<organism evidence="1 2">
    <name type="scientific">Trapa incisa</name>
    <dbReference type="NCBI Taxonomy" id="236973"/>
    <lineage>
        <taxon>Eukaryota</taxon>
        <taxon>Viridiplantae</taxon>
        <taxon>Streptophyta</taxon>
        <taxon>Embryophyta</taxon>
        <taxon>Tracheophyta</taxon>
        <taxon>Spermatophyta</taxon>
        <taxon>Magnoliopsida</taxon>
        <taxon>eudicotyledons</taxon>
        <taxon>Gunneridae</taxon>
        <taxon>Pentapetalae</taxon>
        <taxon>rosids</taxon>
        <taxon>malvids</taxon>
        <taxon>Myrtales</taxon>
        <taxon>Lythraceae</taxon>
        <taxon>Trapa</taxon>
    </lineage>
</organism>
<accession>A0AAN7JR71</accession>
<proteinExistence type="predicted"/>
<evidence type="ECO:0000313" key="2">
    <source>
        <dbReference type="Proteomes" id="UP001345219"/>
    </source>
</evidence>
<comment type="caution">
    <text evidence="1">The sequence shown here is derived from an EMBL/GenBank/DDBJ whole genome shotgun (WGS) entry which is preliminary data.</text>
</comment>